<comment type="caution">
    <text evidence="1">The sequence shown here is derived from an EMBL/GenBank/DDBJ whole genome shotgun (WGS) entry which is preliminary data.</text>
</comment>
<organism evidence="1 2">
    <name type="scientific">Photobacterium kishitanii</name>
    <dbReference type="NCBI Taxonomy" id="318456"/>
    <lineage>
        <taxon>Bacteria</taxon>
        <taxon>Pseudomonadati</taxon>
        <taxon>Pseudomonadota</taxon>
        <taxon>Gammaproteobacteria</taxon>
        <taxon>Vibrionales</taxon>
        <taxon>Vibrionaceae</taxon>
        <taxon>Photobacterium</taxon>
    </lineage>
</organism>
<name>A0A2T3KLV7_9GAMM</name>
<dbReference type="RefSeq" id="WP_107289308.1">
    <property type="nucleotide sequence ID" value="NZ_PYNF01000003.1"/>
</dbReference>
<sequence>MTTYTGLSAIIALIFCEDGITTTSLSGYDLTKRMKTLHLNFSHQQVYREAPRLLKNILDSELDPQSGKPDRIVYSVKKGVTTEQIVDSIEFSKSFPPEYALAFSNEKLVEKAALKAECILIDLKKKVSDIDKGNQLGAGNSYGEAKIATQQNWVTMLENYNFQLKNKSPISHVA</sequence>
<accession>A0A2T3KLV7</accession>
<reference evidence="1 2" key="1">
    <citation type="submission" date="2018-01" db="EMBL/GenBank/DDBJ databases">
        <title>Whole genome sequencing of Histamine producing bacteria.</title>
        <authorList>
            <person name="Butler K."/>
        </authorList>
    </citation>
    <scope>NUCLEOTIDE SEQUENCE [LARGE SCALE GENOMIC DNA]</scope>
    <source>
        <strain evidence="1 2">FS-7.2</strain>
    </source>
</reference>
<dbReference type="AlphaFoldDB" id="A0A2T3KLV7"/>
<dbReference type="Proteomes" id="UP000241426">
    <property type="component" value="Unassembled WGS sequence"/>
</dbReference>
<protein>
    <submittedName>
        <fullName evidence="1">Uncharacterized protein</fullName>
    </submittedName>
</protein>
<dbReference type="EMBL" id="PYNF01000003">
    <property type="protein sequence ID" value="PSV00678.1"/>
    <property type="molecule type" value="Genomic_DNA"/>
</dbReference>
<proteinExistence type="predicted"/>
<gene>
    <name evidence="1" type="ORF">C9J27_05935</name>
</gene>
<evidence type="ECO:0000313" key="2">
    <source>
        <dbReference type="Proteomes" id="UP000241426"/>
    </source>
</evidence>
<evidence type="ECO:0000313" key="1">
    <source>
        <dbReference type="EMBL" id="PSV00678.1"/>
    </source>
</evidence>